<dbReference type="Proteomes" id="UP000075531">
    <property type="component" value="Unassembled WGS sequence"/>
</dbReference>
<keyword evidence="3 6" id="KW-0812">Transmembrane</keyword>
<feature type="transmembrane region" description="Helical" evidence="6">
    <location>
        <begin position="24"/>
        <end position="48"/>
    </location>
</feature>
<dbReference type="EMBL" id="LTBA01000003">
    <property type="protein sequence ID" value="KYH35437.1"/>
    <property type="molecule type" value="Genomic_DNA"/>
</dbReference>
<dbReference type="Pfam" id="PF03631">
    <property type="entry name" value="Virul_fac_BrkB"/>
    <property type="match status" value="1"/>
</dbReference>
<name>A0A151B714_9CLOT</name>
<gene>
    <name evidence="7" type="ORF">CLTEP_06130</name>
</gene>
<evidence type="ECO:0000256" key="2">
    <source>
        <dbReference type="ARBA" id="ARBA00022475"/>
    </source>
</evidence>
<evidence type="ECO:0000256" key="5">
    <source>
        <dbReference type="ARBA" id="ARBA00023136"/>
    </source>
</evidence>
<dbReference type="RefSeq" id="WP_066822383.1">
    <property type="nucleotide sequence ID" value="NZ_LTBA01000003.1"/>
</dbReference>
<dbReference type="OrthoDB" id="9775903at2"/>
<keyword evidence="4 6" id="KW-1133">Transmembrane helix</keyword>
<organism evidence="7 8">
    <name type="scientific">Clostridium tepidiprofundi DSM 19306</name>
    <dbReference type="NCBI Taxonomy" id="1121338"/>
    <lineage>
        <taxon>Bacteria</taxon>
        <taxon>Bacillati</taxon>
        <taxon>Bacillota</taxon>
        <taxon>Clostridia</taxon>
        <taxon>Eubacteriales</taxon>
        <taxon>Clostridiaceae</taxon>
        <taxon>Clostridium</taxon>
    </lineage>
</organism>
<proteinExistence type="predicted"/>
<evidence type="ECO:0000313" key="8">
    <source>
        <dbReference type="Proteomes" id="UP000075531"/>
    </source>
</evidence>
<evidence type="ECO:0000313" key="7">
    <source>
        <dbReference type="EMBL" id="KYH35437.1"/>
    </source>
</evidence>
<protein>
    <submittedName>
        <fullName evidence="7">Uncharacterized protein</fullName>
    </submittedName>
</protein>
<feature type="transmembrane region" description="Helical" evidence="6">
    <location>
        <begin position="119"/>
        <end position="150"/>
    </location>
</feature>
<evidence type="ECO:0000256" key="1">
    <source>
        <dbReference type="ARBA" id="ARBA00004651"/>
    </source>
</evidence>
<dbReference type="NCBIfam" id="TIGR00765">
    <property type="entry name" value="yihY_not_rbn"/>
    <property type="match status" value="1"/>
</dbReference>
<keyword evidence="8" id="KW-1185">Reference proteome</keyword>
<feature type="transmembrane region" description="Helical" evidence="6">
    <location>
        <begin position="235"/>
        <end position="257"/>
    </location>
</feature>
<evidence type="ECO:0000256" key="4">
    <source>
        <dbReference type="ARBA" id="ARBA00022989"/>
    </source>
</evidence>
<dbReference type="InterPro" id="IPR017039">
    <property type="entry name" value="Virul_fac_BrkB"/>
</dbReference>
<feature type="transmembrane region" description="Helical" evidence="6">
    <location>
        <begin position="202"/>
        <end position="223"/>
    </location>
</feature>
<evidence type="ECO:0000256" key="3">
    <source>
        <dbReference type="ARBA" id="ARBA00022692"/>
    </source>
</evidence>
<comment type="caution">
    <text evidence="7">The sequence shown here is derived from an EMBL/GenBank/DDBJ whole genome shotgun (WGS) entry which is preliminary data.</text>
</comment>
<dbReference type="PATRIC" id="fig|1121338.3.peg.620"/>
<reference evidence="7 8" key="1">
    <citation type="submission" date="2016-02" db="EMBL/GenBank/DDBJ databases">
        <title>Genome sequence of Clostridium tepidiprofundi DSM 19306.</title>
        <authorList>
            <person name="Poehlein A."/>
            <person name="Daniel R."/>
        </authorList>
    </citation>
    <scope>NUCLEOTIDE SEQUENCE [LARGE SCALE GENOMIC DNA]</scope>
    <source>
        <strain evidence="7 8">DSM 19306</strain>
    </source>
</reference>
<evidence type="ECO:0000256" key="6">
    <source>
        <dbReference type="SAM" id="Phobius"/>
    </source>
</evidence>
<keyword evidence="5 6" id="KW-0472">Membrane</keyword>
<comment type="subcellular location">
    <subcellularLocation>
        <location evidence="1">Cell membrane</location>
        <topology evidence="1">Multi-pass membrane protein</topology>
    </subcellularLocation>
</comment>
<accession>A0A151B714</accession>
<keyword evidence="2" id="KW-1003">Cell membrane</keyword>
<dbReference type="PANTHER" id="PTHR30213">
    <property type="entry name" value="INNER MEMBRANE PROTEIN YHJD"/>
    <property type="match status" value="1"/>
</dbReference>
<sequence>MIDDLKILGRKFFEDDIIALASQLAYSLILSFFPFLIFLLTIVGYSSVNSSDVLSMLRTVLPTNAFDLITSTVIEIVDSRNGNLLSFSAIVTIWVGSSGFRAVIKGLNKAYNREEKRPYWMVVIISVLCMFALTFIIIFSISLLVFGEMIGNMMVTKLGLSINFKINWNILRYIGAIVLMIFAFAALYHLTPCKKLDWHEVMPGATFCTLGWLLSSMAFAFYVNNFNNYSGIYGGIGAIIVLMVWLFITSVVILLGGEINAILSQKKE</sequence>
<dbReference type="STRING" id="1121338.CLTEP_06130"/>
<dbReference type="PIRSF" id="PIRSF035875">
    <property type="entry name" value="RNase_BN"/>
    <property type="match status" value="1"/>
</dbReference>
<dbReference type="AlphaFoldDB" id="A0A151B714"/>
<feature type="transmembrane region" description="Helical" evidence="6">
    <location>
        <begin position="170"/>
        <end position="190"/>
    </location>
</feature>
<dbReference type="PANTHER" id="PTHR30213:SF0">
    <property type="entry name" value="UPF0761 MEMBRANE PROTEIN YIHY"/>
    <property type="match status" value="1"/>
</dbReference>
<dbReference type="GO" id="GO:0005886">
    <property type="term" value="C:plasma membrane"/>
    <property type="evidence" value="ECO:0007669"/>
    <property type="project" value="UniProtKB-SubCell"/>
</dbReference>
<feature type="transmembrane region" description="Helical" evidence="6">
    <location>
        <begin position="84"/>
        <end position="107"/>
    </location>
</feature>